<dbReference type="Pfam" id="PF00583">
    <property type="entry name" value="Acetyltransf_1"/>
    <property type="match status" value="1"/>
</dbReference>
<evidence type="ECO:0000259" key="3">
    <source>
        <dbReference type="PROSITE" id="PS51186"/>
    </source>
</evidence>
<protein>
    <submittedName>
        <fullName evidence="4">GNAT family N-acetyltransferase</fullName>
        <ecNumber evidence="4">2.3.-.-</ecNumber>
    </submittedName>
</protein>
<evidence type="ECO:0000313" key="5">
    <source>
        <dbReference type="Proteomes" id="UP001597295"/>
    </source>
</evidence>
<name>A0ABW5DVX3_9PROT</name>
<dbReference type="SUPFAM" id="SSF55729">
    <property type="entry name" value="Acyl-CoA N-acyltransferases (Nat)"/>
    <property type="match status" value="1"/>
</dbReference>
<dbReference type="InterPro" id="IPR016181">
    <property type="entry name" value="Acyl_CoA_acyltransferase"/>
</dbReference>
<dbReference type="EC" id="2.3.-.-" evidence="4"/>
<dbReference type="Proteomes" id="UP001597295">
    <property type="component" value="Unassembled WGS sequence"/>
</dbReference>
<dbReference type="EMBL" id="JBHUIP010000016">
    <property type="protein sequence ID" value="MFD2265283.1"/>
    <property type="molecule type" value="Genomic_DNA"/>
</dbReference>
<dbReference type="CDD" id="cd04301">
    <property type="entry name" value="NAT_SF"/>
    <property type="match status" value="1"/>
</dbReference>
<dbReference type="GO" id="GO:0016746">
    <property type="term" value="F:acyltransferase activity"/>
    <property type="evidence" value="ECO:0007669"/>
    <property type="project" value="UniProtKB-KW"/>
</dbReference>
<proteinExistence type="predicted"/>
<keyword evidence="1 4" id="KW-0808">Transferase</keyword>
<evidence type="ECO:0000313" key="4">
    <source>
        <dbReference type="EMBL" id="MFD2265283.1"/>
    </source>
</evidence>
<gene>
    <name evidence="4" type="ORF">ACFSM5_20435</name>
</gene>
<evidence type="ECO:0000256" key="1">
    <source>
        <dbReference type="ARBA" id="ARBA00022679"/>
    </source>
</evidence>
<sequence>MNLTLRRANRSDIAAIEAVCVAAFSEYAAHSPKTIFEGYLEELRRLADYWEESEAYVVEENGRILGSALFYPDISSEGLPLGWAGIRKLAVLPEARGRRIAQRLVKACLKAASDRGADVLALHTASFAAPAVALYEGLGFRRCGEYDLLIPDPEGQGELRLLAYRIDITSD</sequence>
<feature type="domain" description="N-acetyltransferase" evidence="3">
    <location>
        <begin position="3"/>
        <end position="166"/>
    </location>
</feature>
<dbReference type="Gene3D" id="3.40.630.30">
    <property type="match status" value="1"/>
</dbReference>
<dbReference type="PANTHER" id="PTHR43877:SF2">
    <property type="entry name" value="AMINOALKYLPHOSPHONATE N-ACETYLTRANSFERASE-RELATED"/>
    <property type="match status" value="1"/>
</dbReference>
<accession>A0ABW5DVX3</accession>
<organism evidence="4 5">
    <name type="scientific">Lacibacterium aquatile</name>
    <dbReference type="NCBI Taxonomy" id="1168082"/>
    <lineage>
        <taxon>Bacteria</taxon>
        <taxon>Pseudomonadati</taxon>
        <taxon>Pseudomonadota</taxon>
        <taxon>Alphaproteobacteria</taxon>
        <taxon>Rhodospirillales</taxon>
        <taxon>Rhodospirillaceae</taxon>
    </lineage>
</organism>
<evidence type="ECO:0000256" key="2">
    <source>
        <dbReference type="ARBA" id="ARBA00023315"/>
    </source>
</evidence>
<keyword evidence="5" id="KW-1185">Reference proteome</keyword>
<dbReference type="PANTHER" id="PTHR43877">
    <property type="entry name" value="AMINOALKYLPHOSPHONATE N-ACETYLTRANSFERASE-RELATED-RELATED"/>
    <property type="match status" value="1"/>
</dbReference>
<dbReference type="InterPro" id="IPR000182">
    <property type="entry name" value="GNAT_dom"/>
</dbReference>
<comment type="caution">
    <text evidence="4">The sequence shown here is derived from an EMBL/GenBank/DDBJ whole genome shotgun (WGS) entry which is preliminary data.</text>
</comment>
<dbReference type="PROSITE" id="PS51186">
    <property type="entry name" value="GNAT"/>
    <property type="match status" value="1"/>
</dbReference>
<dbReference type="RefSeq" id="WP_379878462.1">
    <property type="nucleotide sequence ID" value="NZ_JBHUIP010000016.1"/>
</dbReference>
<reference evidence="5" key="1">
    <citation type="journal article" date="2019" name="Int. J. Syst. Evol. Microbiol.">
        <title>The Global Catalogue of Microorganisms (GCM) 10K type strain sequencing project: providing services to taxonomists for standard genome sequencing and annotation.</title>
        <authorList>
            <consortium name="The Broad Institute Genomics Platform"/>
            <consortium name="The Broad Institute Genome Sequencing Center for Infectious Disease"/>
            <person name="Wu L."/>
            <person name="Ma J."/>
        </authorList>
    </citation>
    <scope>NUCLEOTIDE SEQUENCE [LARGE SCALE GENOMIC DNA]</scope>
    <source>
        <strain evidence="5">CGMCC 1.19062</strain>
    </source>
</reference>
<keyword evidence="2 4" id="KW-0012">Acyltransferase</keyword>
<dbReference type="InterPro" id="IPR050832">
    <property type="entry name" value="Bact_Acetyltransf"/>
</dbReference>